<sequence length="199" mass="21777">MSSRNRYGKPKMSFFSENLSKKKTTFVKSQIEKKSSTLVDVTNQRNGPFTCGRASTSVPSKPMVPCASKVAKTKKDSVTCSQKEVISGETLPTSTTVKSSVLVTSKETPLKRRNQPEAADVIFPAQSSIDVVVPALSRIMCAPRRMDISPTSSFSGSVSLDKSTSTCDSLKSPEFEYIDYEDISAVKSIERRSSRSLKI</sequence>
<accession>A0AAD7PRG9</accession>
<reference evidence="2" key="1">
    <citation type="journal article" date="2023" name="Science">
        <title>Elucidation of the pathway for biosynthesis of saponin adjuvants from the soapbark tree.</title>
        <authorList>
            <person name="Reed J."/>
            <person name="Orme A."/>
            <person name="El-Demerdash A."/>
            <person name="Owen C."/>
            <person name="Martin L.B.B."/>
            <person name="Misra R.C."/>
            <person name="Kikuchi S."/>
            <person name="Rejzek M."/>
            <person name="Martin A.C."/>
            <person name="Harkess A."/>
            <person name="Leebens-Mack J."/>
            <person name="Louveau T."/>
            <person name="Stephenson M.J."/>
            <person name="Osbourn A."/>
        </authorList>
    </citation>
    <scope>NUCLEOTIDE SEQUENCE</scope>
    <source>
        <strain evidence="2">S10</strain>
    </source>
</reference>
<evidence type="ECO:0000313" key="3">
    <source>
        <dbReference type="Proteomes" id="UP001163823"/>
    </source>
</evidence>
<name>A0AAD7PRG9_QUISA</name>
<dbReference type="KEGG" id="qsa:O6P43_015142"/>
<evidence type="ECO:0000313" key="2">
    <source>
        <dbReference type="EMBL" id="KAJ7965516.1"/>
    </source>
</evidence>
<dbReference type="EMBL" id="JARAOO010000006">
    <property type="protein sequence ID" value="KAJ7965516.1"/>
    <property type="molecule type" value="Genomic_DNA"/>
</dbReference>
<proteinExistence type="predicted"/>
<dbReference type="Proteomes" id="UP001163823">
    <property type="component" value="Chromosome 6"/>
</dbReference>
<protein>
    <submittedName>
        <fullName evidence="2">Cyclin-A1-1-like</fullName>
    </submittedName>
</protein>
<keyword evidence="3" id="KW-1185">Reference proteome</keyword>
<gene>
    <name evidence="2" type="ORF">O6P43_015142</name>
</gene>
<organism evidence="2 3">
    <name type="scientific">Quillaja saponaria</name>
    <name type="common">Soap bark tree</name>
    <dbReference type="NCBI Taxonomy" id="32244"/>
    <lineage>
        <taxon>Eukaryota</taxon>
        <taxon>Viridiplantae</taxon>
        <taxon>Streptophyta</taxon>
        <taxon>Embryophyta</taxon>
        <taxon>Tracheophyta</taxon>
        <taxon>Spermatophyta</taxon>
        <taxon>Magnoliopsida</taxon>
        <taxon>eudicotyledons</taxon>
        <taxon>Gunneridae</taxon>
        <taxon>Pentapetalae</taxon>
        <taxon>rosids</taxon>
        <taxon>fabids</taxon>
        <taxon>Fabales</taxon>
        <taxon>Quillajaceae</taxon>
        <taxon>Quillaja</taxon>
    </lineage>
</organism>
<dbReference type="AlphaFoldDB" id="A0AAD7PRG9"/>
<feature type="compositionally biased region" description="Polar residues" evidence="1">
    <location>
        <begin position="38"/>
        <end position="59"/>
    </location>
</feature>
<evidence type="ECO:0000256" key="1">
    <source>
        <dbReference type="SAM" id="MobiDB-lite"/>
    </source>
</evidence>
<feature type="region of interest" description="Disordered" evidence="1">
    <location>
        <begin position="38"/>
        <end position="64"/>
    </location>
</feature>
<comment type="caution">
    <text evidence="2">The sequence shown here is derived from an EMBL/GenBank/DDBJ whole genome shotgun (WGS) entry which is preliminary data.</text>
</comment>